<dbReference type="InterPro" id="IPR012340">
    <property type="entry name" value="NA-bd_OB-fold"/>
</dbReference>
<evidence type="ECO:0000313" key="2">
    <source>
        <dbReference type="Proteomes" id="UP000726737"/>
    </source>
</evidence>
<accession>A0A9P6QEW3</accession>
<comment type="caution">
    <text evidence="1">The sequence shown here is derived from an EMBL/GenBank/DDBJ whole genome shotgun (WGS) entry which is preliminary data.</text>
</comment>
<protein>
    <submittedName>
        <fullName evidence="1">Uncharacterized protein</fullName>
    </submittedName>
</protein>
<dbReference type="Gene3D" id="2.40.50.140">
    <property type="entry name" value="Nucleic acid-binding proteins"/>
    <property type="match status" value="1"/>
</dbReference>
<sequence length="283" mass="31831">MSCPVVLWGMDPLVHVPMQLMIFQVKSLSRVPDQDVDDGTGAIQCIMWVPDQYQSVQHTGAVPWLQPHDLGQLVRIVGQPNEYKGLMQVTFQPGQASLCHDPNDETVFRLRVLNQESLVYSKGIELPENVHLQAANSVANSRAGNIARDDPRDDPRVGQKKVTQDILLDRIRVWVTGRQEFSLLDLQGDEQIEHMASEVILGTCLNIHLNQVTAHVDKLLTECVLQLLSEKMVEYKDEMTMEFRVLKARCAVRSPTVTNGRAPEIIIVLDDSDSDEDMAKLTK</sequence>
<organism evidence="1 2">
    <name type="scientific">Mortierella polycephala</name>
    <dbReference type="NCBI Taxonomy" id="41804"/>
    <lineage>
        <taxon>Eukaryota</taxon>
        <taxon>Fungi</taxon>
        <taxon>Fungi incertae sedis</taxon>
        <taxon>Mucoromycota</taxon>
        <taxon>Mortierellomycotina</taxon>
        <taxon>Mortierellomycetes</taxon>
        <taxon>Mortierellales</taxon>
        <taxon>Mortierellaceae</taxon>
        <taxon>Mortierella</taxon>
    </lineage>
</organism>
<gene>
    <name evidence="1" type="ORF">BG011_009159</name>
</gene>
<proteinExistence type="predicted"/>
<dbReference type="OrthoDB" id="77828at2759"/>
<reference evidence="1" key="1">
    <citation type="journal article" date="2020" name="Fungal Divers.">
        <title>Resolving the Mortierellaceae phylogeny through synthesis of multi-gene phylogenetics and phylogenomics.</title>
        <authorList>
            <person name="Vandepol N."/>
            <person name="Liber J."/>
            <person name="Desiro A."/>
            <person name="Na H."/>
            <person name="Kennedy M."/>
            <person name="Barry K."/>
            <person name="Grigoriev I.V."/>
            <person name="Miller A.N."/>
            <person name="O'Donnell K."/>
            <person name="Stajich J.E."/>
            <person name="Bonito G."/>
        </authorList>
    </citation>
    <scope>NUCLEOTIDE SEQUENCE</scope>
    <source>
        <strain evidence="1">KOD948</strain>
    </source>
</reference>
<dbReference type="AlphaFoldDB" id="A0A9P6QEW3"/>
<name>A0A9P6QEW3_9FUNG</name>
<dbReference type="Proteomes" id="UP000726737">
    <property type="component" value="Unassembled WGS sequence"/>
</dbReference>
<keyword evidence="2" id="KW-1185">Reference proteome</keyword>
<dbReference type="EMBL" id="JAAAJA010000008">
    <property type="protein sequence ID" value="KAG0267087.1"/>
    <property type="molecule type" value="Genomic_DNA"/>
</dbReference>
<evidence type="ECO:0000313" key="1">
    <source>
        <dbReference type="EMBL" id="KAG0267087.1"/>
    </source>
</evidence>